<keyword evidence="3" id="KW-1185">Reference proteome</keyword>
<protein>
    <recommendedName>
        <fullName evidence="4">USP domain-containing protein</fullName>
    </recommendedName>
</protein>
<evidence type="ECO:0000256" key="1">
    <source>
        <dbReference type="SAM" id="MobiDB-lite"/>
    </source>
</evidence>
<proteinExistence type="predicted"/>
<comment type="caution">
    <text evidence="2">The sequence shown here is derived from an EMBL/GenBank/DDBJ whole genome shotgun (WGS) entry which is preliminary data.</text>
</comment>
<dbReference type="AlphaFoldDB" id="A0A073HYQ5"/>
<evidence type="ECO:0000313" key="2">
    <source>
        <dbReference type="EMBL" id="KEJ83143.1"/>
    </source>
</evidence>
<evidence type="ECO:0000313" key="3">
    <source>
        <dbReference type="Proteomes" id="UP000053232"/>
    </source>
</evidence>
<name>A0A073HYQ5_9SPIT</name>
<reference evidence="3" key="1">
    <citation type="journal article" date="2014" name="Cell">
        <title>The Architecture of a Scrambled Genome Reveals Massive Levels of Genomic Rearrangement during Development.</title>
        <authorList>
            <person name="Chen X."/>
            <person name="Bracht J.R."/>
            <person name="Goldman A.D."/>
            <person name="Dolzhenko E."/>
            <person name="Clay D.M."/>
            <person name="Swart E.C."/>
            <person name="Perlman D.H."/>
            <person name="Doak T.G."/>
            <person name="Stuart A."/>
            <person name="Amemiya C.T."/>
            <person name="Sebra R.P."/>
            <person name="Landweber L.F."/>
        </authorList>
    </citation>
    <scope>NUCLEOTIDE SEQUENCE [LARGE SCALE GENOMIC DNA]</scope>
    <source>
        <strain evidence="3">JRB310</strain>
    </source>
</reference>
<dbReference type="EMBL" id="ARYC01000200">
    <property type="protein sequence ID" value="KEJ83143.1"/>
    <property type="molecule type" value="Genomic_DNA"/>
</dbReference>
<sequence length="441" mass="51075">MSGYMRETQTKNLLRSKETQEEYEQTQVALNDLSYLLDEYMKTIPDETIKDIHKLIGKLDYKKLLSQDLVIDENYNVKQVDDNIDFNNLNIFSSQSSQMSGISLVQQPIQQQPVINPFVPNNTQLINNPFLNSAVQIRIPLQGPINAQRFPFIRWFDNSCLQDSLLHIFYFGIYNKTQAIKQNQVDQCLKPLVQSCIVLDTIPKNKEYPQSTIDYPFCQRQIQAVQPLRIQLAGRMCDFNDIEHFFKQSQHFKIVMKKRYWCSHMICQFDQTIVEEAASIELMHLVNNDISQSVTGSLQEANLICIQCNQHTMTTEQTLLVAPEFLIVNNEMAEPVELTVNNNITFDLFDGTQAEYQLIGIIYYASRPGPMSIQNHFTSILKDGIHKDGDPMNGWWFYNGKLQNIPRNMHKAYDDSNNLNIGPNPPTNTLIPQVLFYNRIR</sequence>
<feature type="region of interest" description="Disordered" evidence="1">
    <location>
        <begin position="1"/>
        <end position="20"/>
    </location>
</feature>
<gene>
    <name evidence="2" type="ORF">OXYTRIMIC_129</name>
</gene>
<evidence type="ECO:0008006" key="4">
    <source>
        <dbReference type="Google" id="ProtNLM"/>
    </source>
</evidence>
<organism evidence="2 3">
    <name type="scientific">Oxytricha trifallax</name>
    <dbReference type="NCBI Taxonomy" id="1172189"/>
    <lineage>
        <taxon>Eukaryota</taxon>
        <taxon>Sar</taxon>
        <taxon>Alveolata</taxon>
        <taxon>Ciliophora</taxon>
        <taxon>Intramacronucleata</taxon>
        <taxon>Spirotrichea</taxon>
        <taxon>Stichotrichia</taxon>
        <taxon>Sporadotrichida</taxon>
        <taxon>Oxytrichidae</taxon>
        <taxon>Oxytrichinae</taxon>
        <taxon>Oxytricha</taxon>
    </lineage>
</organism>
<dbReference type="Proteomes" id="UP000053232">
    <property type="component" value="Unassembled WGS sequence"/>
</dbReference>
<accession>A0A073HYQ5</accession>